<sequence length="300" mass="32261">MKFVEEVVVEEFLPTFRSMLAAELRDKEFTQQEVAEALGVSQSAVSKYAHGRVARNEAVEADERVRELVERVAEGLSTGEMSQLQALVEAEVLIRHLEDGDLLSDLHEEAMPELAEFEGGFDVHDPDSALRATERVLSSVRRGLRTLTNASGFSGLIPHVGSNLAECLPDAEEIEDVAAVPGRIFDVKGRATVAGDPEFGASGHVASVLLSAREAGAPVRAAVNVRYDSDIVASLEAAGYQTVEFDPDAPTDAVVAALEGRKLDETFVLYQSGSYGIEPITYVLGPNAPTVANAVRELLR</sequence>
<name>A0A0W1RB04_9EURY</name>
<dbReference type="PANTHER" id="PTHR40730:SF5">
    <property type="entry name" value="HTH CRO_C1-TYPE DOMAIN-CONTAINING PROTEIN"/>
    <property type="match status" value="1"/>
</dbReference>
<evidence type="ECO:0000313" key="2">
    <source>
        <dbReference type="EMBL" id="KTG10638.1"/>
    </source>
</evidence>
<keyword evidence="3" id="KW-1185">Reference proteome</keyword>
<evidence type="ECO:0000259" key="1">
    <source>
        <dbReference type="PROSITE" id="PS50943"/>
    </source>
</evidence>
<dbReference type="SUPFAM" id="SSF53639">
    <property type="entry name" value="AraD/HMP-PK domain-like"/>
    <property type="match status" value="1"/>
</dbReference>
<dbReference type="CDD" id="cd00093">
    <property type="entry name" value="HTH_XRE"/>
    <property type="match status" value="1"/>
</dbReference>
<dbReference type="Pfam" id="PF10120">
    <property type="entry name" value="ThiN"/>
    <property type="match status" value="1"/>
</dbReference>
<dbReference type="InterPro" id="IPR010982">
    <property type="entry name" value="Lambda_DNA-bd_dom_sf"/>
</dbReference>
<dbReference type="Gene3D" id="1.10.260.40">
    <property type="entry name" value="lambda repressor-like DNA-binding domains"/>
    <property type="match status" value="1"/>
</dbReference>
<dbReference type="Pfam" id="PF01381">
    <property type="entry name" value="HTH_3"/>
    <property type="match status" value="1"/>
</dbReference>
<dbReference type="STRING" id="1514971.AUR64_08205"/>
<dbReference type="Gene3D" id="3.40.225.10">
    <property type="entry name" value="Class II aldolase/adducin N-terminal domain"/>
    <property type="match status" value="1"/>
</dbReference>
<dbReference type="SUPFAM" id="SSF47413">
    <property type="entry name" value="lambda repressor-like DNA-binding domains"/>
    <property type="match status" value="1"/>
</dbReference>
<dbReference type="InterPro" id="IPR001387">
    <property type="entry name" value="Cro/C1-type_HTH"/>
</dbReference>
<evidence type="ECO:0000313" key="3">
    <source>
        <dbReference type="Proteomes" id="UP000054387"/>
    </source>
</evidence>
<dbReference type="InterPro" id="IPR019293">
    <property type="entry name" value="ThiN"/>
</dbReference>
<proteinExistence type="predicted"/>
<dbReference type="InterPro" id="IPR036409">
    <property type="entry name" value="Aldolase_II/adducin_N_sf"/>
</dbReference>
<dbReference type="EMBL" id="LOPU01000017">
    <property type="protein sequence ID" value="KTG10638.1"/>
    <property type="molecule type" value="Genomic_DNA"/>
</dbReference>
<dbReference type="PANTHER" id="PTHR40730">
    <property type="entry name" value="TRANSCRIPTIONAL REGULATOR PROTEIN-LIKE PROTEIN"/>
    <property type="match status" value="1"/>
</dbReference>
<dbReference type="Proteomes" id="UP000054387">
    <property type="component" value="Unassembled WGS sequence"/>
</dbReference>
<reference evidence="2 3" key="1">
    <citation type="submission" date="2015-12" db="EMBL/GenBank/DDBJ databases">
        <title>Haloprofundus marisrubri gen. nov., sp. nov., an extremely halophilic archaeon isolated from the Discovery deep brine-seawater interface in the Red Sea.</title>
        <authorList>
            <person name="Zhang G."/>
            <person name="Stingl U."/>
            <person name="Rashid M."/>
        </authorList>
    </citation>
    <scope>NUCLEOTIDE SEQUENCE [LARGE SCALE GENOMIC DNA]</scope>
    <source>
        <strain evidence="2 3">SB9</strain>
    </source>
</reference>
<comment type="caution">
    <text evidence="2">The sequence shown here is derived from an EMBL/GenBank/DDBJ whole genome shotgun (WGS) entry which is preliminary data.</text>
</comment>
<feature type="domain" description="HTH cro/C1-type" evidence="1">
    <location>
        <begin position="20"/>
        <end position="48"/>
    </location>
</feature>
<dbReference type="GO" id="GO:0003677">
    <property type="term" value="F:DNA binding"/>
    <property type="evidence" value="ECO:0007669"/>
    <property type="project" value="UniProtKB-KW"/>
</dbReference>
<organism evidence="2 3">
    <name type="scientific">Haloprofundus marisrubri</name>
    <dbReference type="NCBI Taxonomy" id="1514971"/>
    <lineage>
        <taxon>Archaea</taxon>
        <taxon>Methanobacteriati</taxon>
        <taxon>Methanobacteriota</taxon>
        <taxon>Stenosarchaea group</taxon>
        <taxon>Halobacteria</taxon>
        <taxon>Halobacteriales</taxon>
        <taxon>Haloferacaceae</taxon>
        <taxon>Haloprofundus</taxon>
    </lineage>
</organism>
<protein>
    <submittedName>
        <fullName evidence="2">DNA-binding protein</fullName>
    </submittedName>
</protein>
<dbReference type="AlphaFoldDB" id="A0A0W1RB04"/>
<dbReference type="PROSITE" id="PS50943">
    <property type="entry name" value="HTH_CROC1"/>
    <property type="match status" value="1"/>
</dbReference>
<dbReference type="RefSeq" id="WP_058580962.1">
    <property type="nucleotide sequence ID" value="NZ_LOPU01000017.1"/>
</dbReference>
<gene>
    <name evidence="2" type="ORF">AUR64_08205</name>
</gene>
<dbReference type="OrthoDB" id="42697at2157"/>
<keyword evidence="2" id="KW-0238">DNA-binding</keyword>
<accession>A0A0W1RB04</accession>